<proteinExistence type="predicted"/>
<evidence type="ECO:0000256" key="2">
    <source>
        <dbReference type="SAM" id="MobiDB-lite"/>
    </source>
</evidence>
<protein>
    <recommendedName>
        <fullName evidence="3">Carrier domain-containing protein</fullName>
    </recommendedName>
</protein>
<evidence type="ECO:0000259" key="3">
    <source>
        <dbReference type="PROSITE" id="PS50075"/>
    </source>
</evidence>
<keyword evidence="5" id="KW-1185">Reference proteome</keyword>
<dbReference type="InterPro" id="IPR042099">
    <property type="entry name" value="ANL_N_sf"/>
</dbReference>
<comment type="caution">
    <text evidence="4">The sequence shown here is derived from an EMBL/GenBank/DDBJ whole genome shotgun (WGS) entry which is preliminary data.</text>
</comment>
<dbReference type="Gene3D" id="3.30.559.10">
    <property type="entry name" value="Chloramphenicol acetyltransferase-like domain"/>
    <property type="match status" value="1"/>
</dbReference>
<dbReference type="RefSeq" id="WP_344670159.1">
    <property type="nucleotide sequence ID" value="NZ_BAAAQN010000056.1"/>
</dbReference>
<dbReference type="InterPro" id="IPR001242">
    <property type="entry name" value="Condensation_dom"/>
</dbReference>
<dbReference type="Gene3D" id="1.10.1200.10">
    <property type="entry name" value="ACP-like"/>
    <property type="match status" value="1"/>
</dbReference>
<dbReference type="SUPFAM" id="SSF52777">
    <property type="entry name" value="CoA-dependent acyltransferases"/>
    <property type="match status" value="2"/>
</dbReference>
<dbReference type="SUPFAM" id="SSF56801">
    <property type="entry name" value="Acetyl-CoA synthetase-like"/>
    <property type="match status" value="1"/>
</dbReference>
<comment type="cofactor">
    <cofactor evidence="1">
        <name>pantetheine 4'-phosphate</name>
        <dbReference type="ChEBI" id="CHEBI:47942"/>
    </cofactor>
</comment>
<dbReference type="InterPro" id="IPR025110">
    <property type="entry name" value="AMP-bd_C"/>
</dbReference>
<dbReference type="InterPro" id="IPR023213">
    <property type="entry name" value="CAT-like_dom_sf"/>
</dbReference>
<feature type="domain" description="Carrier" evidence="3">
    <location>
        <begin position="1036"/>
        <end position="1111"/>
    </location>
</feature>
<feature type="compositionally biased region" description="Pro residues" evidence="2">
    <location>
        <begin position="641"/>
        <end position="654"/>
    </location>
</feature>
<dbReference type="Pfam" id="PF13193">
    <property type="entry name" value="AMP-binding_C"/>
    <property type="match status" value="1"/>
</dbReference>
<dbReference type="Pfam" id="PF00550">
    <property type="entry name" value="PP-binding"/>
    <property type="match status" value="1"/>
</dbReference>
<dbReference type="InterPro" id="IPR000873">
    <property type="entry name" value="AMP-dep_synth/lig_dom"/>
</dbReference>
<feature type="region of interest" description="Disordered" evidence="2">
    <location>
        <begin position="631"/>
        <end position="654"/>
    </location>
</feature>
<dbReference type="Proteomes" id="UP001500751">
    <property type="component" value="Unassembled WGS sequence"/>
</dbReference>
<evidence type="ECO:0000313" key="4">
    <source>
        <dbReference type="EMBL" id="GAA2053526.1"/>
    </source>
</evidence>
<organism evidence="4 5">
    <name type="scientific">Catenulispora yoronensis</name>
    <dbReference type="NCBI Taxonomy" id="450799"/>
    <lineage>
        <taxon>Bacteria</taxon>
        <taxon>Bacillati</taxon>
        <taxon>Actinomycetota</taxon>
        <taxon>Actinomycetes</taxon>
        <taxon>Catenulisporales</taxon>
        <taxon>Catenulisporaceae</taxon>
        <taxon>Catenulispora</taxon>
    </lineage>
</organism>
<dbReference type="CDD" id="cd05930">
    <property type="entry name" value="A_NRPS"/>
    <property type="match status" value="1"/>
</dbReference>
<dbReference type="PANTHER" id="PTHR45527:SF1">
    <property type="entry name" value="FATTY ACID SYNTHASE"/>
    <property type="match status" value="1"/>
</dbReference>
<dbReference type="PANTHER" id="PTHR45527">
    <property type="entry name" value="NONRIBOSOMAL PEPTIDE SYNTHETASE"/>
    <property type="match status" value="1"/>
</dbReference>
<sequence length="1111" mass="117114">MTEVPEAPRPGTHQAAATPVQEALWLLEALGHDSAAHTLTRSYRLTGDLSPELLRVVWHEVVDRHEALRTTFALAAGRPVRQVAERGYCGYSFTYHDVSGHRRATARARRLIAEAAAWPFEPGGPLARLTVVRGGVAEHRVLLTAHQTVADDRSMSVLVQELSELYNAVSAGDSFHDVHPAAAAEAFGAFAERQRRRAAEAQAADALQWWVRALTPLPPEVPLPVVRRRPAEPSGAALTAQLDTGRDLLRAVRDRARAEGVTEFDVLLAAFQTLLFRHGSADRIAVATPASTRRGAVDAPVVGPCVNTLILCADFAAAPEPATTPEPAATPELATAPDFRTVLARTTQYAQDAFERRDVAFADVVRALPVIRDPRRAPLCDAVFMHRTDPPAALTLHGVTATPQPADPGAVDTDLALTADTSGTGLALSLTLRADLFAPDIPELILGQYRTLLAAAVADPTAPVGTLPLDGADTVAAANQDADRIAADGYAGATVPELVRLWAASSPDTVAVEFAGEKLTYRGLADAAGQVREALRSAGVGPGEPVVVRLAPGLGQMAALLGVLEAGATLVWFGLGDVGSRGRVVLSALRPAALLIDGGQRPDELADWYRGETVGQVVDIAEVLDIAATANTAPPQHTLPTTPPSARTPPPPPPQVRATDRAYIAYTSGSTGTPKGVAQSHAALAQFVTWLADEFALGPGSRVAQWVAPEHDPALAETFAALASGSTLCLVPALIRANPEKLVDWLAAERISMLQTVPSFARELLRVVEAGRAPERMAALAVLLLMGEALPGELVTGLRTALPLARTANLYGPTETIAATWHEVSGPVSGPVPIGRSIPGRQVLVLDDEDRPCPAGVTGNLVIRSPYVADGYLGAPEPGPAFAPLPGFPAVTVDGRPVGCYRTGDLARRLPGGVLEYRGRKDYQIKLYGSRLELADVEAALADHPSVAECAVVAVTDADGFASRLVVHVVPRADPGGRPLGSPDEWRTQLRHRFGRSMLPALFRTLPGRLPRTPAGKVDRARLPDPGAAAGPAGRPLQTPVEKEMAGLWAELTDGVPASAGDTFFAAGGHSLLVLPLLRLIRGRFGVAVSAADFYAHQTLAGLSALVDRSR</sequence>
<dbReference type="Gene3D" id="3.40.50.12780">
    <property type="entry name" value="N-terminal domain of ligase-like"/>
    <property type="match status" value="1"/>
</dbReference>
<accession>A0ABP5GRH7</accession>
<reference evidence="5" key="1">
    <citation type="journal article" date="2019" name="Int. J. Syst. Evol. Microbiol.">
        <title>The Global Catalogue of Microorganisms (GCM) 10K type strain sequencing project: providing services to taxonomists for standard genome sequencing and annotation.</title>
        <authorList>
            <consortium name="The Broad Institute Genomics Platform"/>
            <consortium name="The Broad Institute Genome Sequencing Center for Infectious Disease"/>
            <person name="Wu L."/>
            <person name="Ma J."/>
        </authorList>
    </citation>
    <scope>NUCLEOTIDE SEQUENCE [LARGE SCALE GENOMIC DNA]</scope>
    <source>
        <strain evidence="5">JCM 16014</strain>
    </source>
</reference>
<dbReference type="Gene3D" id="3.30.559.30">
    <property type="entry name" value="Nonribosomal peptide synthetase, condensation domain"/>
    <property type="match status" value="1"/>
</dbReference>
<feature type="region of interest" description="Disordered" evidence="2">
    <location>
        <begin position="1014"/>
        <end position="1037"/>
    </location>
</feature>
<evidence type="ECO:0000256" key="1">
    <source>
        <dbReference type="ARBA" id="ARBA00001957"/>
    </source>
</evidence>
<dbReference type="InterPro" id="IPR045851">
    <property type="entry name" value="AMP-bd_C_sf"/>
</dbReference>
<dbReference type="InterPro" id="IPR009081">
    <property type="entry name" value="PP-bd_ACP"/>
</dbReference>
<name>A0ABP5GRH7_9ACTN</name>
<feature type="compositionally biased region" description="Low complexity" evidence="2">
    <location>
        <begin position="1024"/>
        <end position="1037"/>
    </location>
</feature>
<dbReference type="PROSITE" id="PS00455">
    <property type="entry name" value="AMP_BINDING"/>
    <property type="match status" value="1"/>
</dbReference>
<dbReference type="Pfam" id="PF00501">
    <property type="entry name" value="AMP-binding"/>
    <property type="match status" value="1"/>
</dbReference>
<dbReference type="Gene3D" id="3.30.300.30">
    <property type="match status" value="1"/>
</dbReference>
<dbReference type="EMBL" id="BAAAQN010000056">
    <property type="protein sequence ID" value="GAA2053526.1"/>
    <property type="molecule type" value="Genomic_DNA"/>
</dbReference>
<dbReference type="SUPFAM" id="SSF47336">
    <property type="entry name" value="ACP-like"/>
    <property type="match status" value="1"/>
</dbReference>
<dbReference type="PROSITE" id="PS50075">
    <property type="entry name" value="CARRIER"/>
    <property type="match status" value="1"/>
</dbReference>
<evidence type="ECO:0000313" key="5">
    <source>
        <dbReference type="Proteomes" id="UP001500751"/>
    </source>
</evidence>
<dbReference type="InterPro" id="IPR020845">
    <property type="entry name" value="AMP-binding_CS"/>
</dbReference>
<gene>
    <name evidence="4" type="ORF">GCM10009839_71770</name>
</gene>
<dbReference type="Pfam" id="PF00668">
    <property type="entry name" value="Condensation"/>
    <property type="match status" value="1"/>
</dbReference>
<dbReference type="InterPro" id="IPR036736">
    <property type="entry name" value="ACP-like_sf"/>
</dbReference>